<dbReference type="SUPFAM" id="SSF53850">
    <property type="entry name" value="Periplasmic binding protein-like II"/>
    <property type="match status" value="1"/>
</dbReference>
<dbReference type="SUPFAM" id="SSF46785">
    <property type="entry name" value="Winged helix' DNA-binding domain"/>
    <property type="match status" value="1"/>
</dbReference>
<dbReference type="EMBL" id="SISG01000001">
    <property type="protein sequence ID" value="TBN56763.1"/>
    <property type="molecule type" value="Genomic_DNA"/>
</dbReference>
<dbReference type="Gene3D" id="3.40.190.290">
    <property type="match status" value="1"/>
</dbReference>
<dbReference type="InterPro" id="IPR005119">
    <property type="entry name" value="LysR_subst-bd"/>
</dbReference>
<dbReference type="GO" id="GO:0003700">
    <property type="term" value="F:DNA-binding transcription factor activity"/>
    <property type="evidence" value="ECO:0007669"/>
    <property type="project" value="InterPro"/>
</dbReference>
<reference evidence="8" key="1">
    <citation type="submission" date="2019-02" db="EMBL/GenBank/DDBJ databases">
        <title>Glaciihabitans arcticus sp. nov., a psychrotolerant bacterium isolated from polar soil.</title>
        <authorList>
            <person name="Dahal R.H."/>
        </authorList>
    </citation>
    <scope>NUCLEOTIDE SEQUENCE [LARGE SCALE GENOMIC DNA]</scope>
    <source>
        <strain evidence="8">RP-3-7</strain>
    </source>
</reference>
<dbReference type="InterPro" id="IPR036388">
    <property type="entry name" value="WH-like_DNA-bd_sf"/>
</dbReference>
<dbReference type="InterPro" id="IPR017685">
    <property type="entry name" value="ArgP"/>
</dbReference>
<keyword evidence="8" id="KW-1185">Reference proteome</keyword>
<dbReference type="GO" id="GO:0003677">
    <property type="term" value="F:DNA binding"/>
    <property type="evidence" value="ECO:0007669"/>
    <property type="project" value="UniProtKB-KW"/>
</dbReference>
<dbReference type="AlphaFoldDB" id="A0A4Q9GVS1"/>
<accession>A0A4Q9GVS1</accession>
<protein>
    <submittedName>
        <fullName evidence="7">LysR family transcriptional regulator ArgP</fullName>
    </submittedName>
</protein>
<evidence type="ECO:0000313" key="8">
    <source>
        <dbReference type="Proteomes" id="UP000294194"/>
    </source>
</evidence>
<evidence type="ECO:0000256" key="4">
    <source>
        <dbReference type="ARBA" id="ARBA00023159"/>
    </source>
</evidence>
<sequence length="281" mass="29829">MDVQLDQLRTLIAVVDGGSFDAAARSMNVTPSAVSQRIKALEGQLGRVLVLRSKPARLTDSGAILMRLARQLELLERDTVAALDPGSARTSIPLVANADSLATWLLPAFVGLDGVCVDVLREDQGHSTDLLRDGTVMAAITSVPEAVQGCTVTPLGSMTYRPLGVPAIAGLPLESAPVVVFDRKDTLQDDYLRSRGVEPSAPPRHHIPGSNAFVDSVALGLGWGMVPDLQSRDLLAEGTLVELDPGAAVTVPLYWQQWALDSAALGRVAAAVQREARSMLR</sequence>
<evidence type="ECO:0000256" key="5">
    <source>
        <dbReference type="ARBA" id="ARBA00023163"/>
    </source>
</evidence>
<evidence type="ECO:0000259" key="6">
    <source>
        <dbReference type="PROSITE" id="PS50931"/>
    </source>
</evidence>
<dbReference type="NCBIfam" id="NF002964">
    <property type="entry name" value="PRK03635.1"/>
    <property type="match status" value="1"/>
</dbReference>
<dbReference type="PANTHER" id="PTHR30579:SF2">
    <property type="entry name" value="HTH-TYPE TRANSCRIPTIONAL REGULATOR ARGP"/>
    <property type="match status" value="1"/>
</dbReference>
<organism evidence="7 8">
    <name type="scientific">Glaciihabitans arcticus</name>
    <dbReference type="NCBI Taxonomy" id="2668039"/>
    <lineage>
        <taxon>Bacteria</taxon>
        <taxon>Bacillati</taxon>
        <taxon>Actinomycetota</taxon>
        <taxon>Actinomycetes</taxon>
        <taxon>Micrococcales</taxon>
        <taxon>Microbacteriaceae</taxon>
        <taxon>Glaciihabitans</taxon>
    </lineage>
</organism>
<keyword evidence="4" id="KW-0010">Activator</keyword>
<keyword evidence="2" id="KW-0805">Transcription regulation</keyword>
<dbReference type="RefSeq" id="WP_130980873.1">
    <property type="nucleotide sequence ID" value="NZ_SISG01000001.1"/>
</dbReference>
<dbReference type="InterPro" id="IPR036390">
    <property type="entry name" value="WH_DNA-bd_sf"/>
</dbReference>
<evidence type="ECO:0000256" key="2">
    <source>
        <dbReference type="ARBA" id="ARBA00023015"/>
    </source>
</evidence>
<evidence type="ECO:0000313" key="7">
    <source>
        <dbReference type="EMBL" id="TBN56763.1"/>
    </source>
</evidence>
<dbReference type="Pfam" id="PF03466">
    <property type="entry name" value="LysR_substrate"/>
    <property type="match status" value="1"/>
</dbReference>
<dbReference type="Proteomes" id="UP000294194">
    <property type="component" value="Unassembled WGS sequence"/>
</dbReference>
<dbReference type="PROSITE" id="PS50931">
    <property type="entry name" value="HTH_LYSR"/>
    <property type="match status" value="1"/>
</dbReference>
<keyword evidence="3" id="KW-0238">DNA-binding</keyword>
<feature type="domain" description="HTH lysR-type" evidence="6">
    <location>
        <begin position="1"/>
        <end position="59"/>
    </location>
</feature>
<dbReference type="PANTHER" id="PTHR30579">
    <property type="entry name" value="TRANSCRIPTIONAL REGULATOR"/>
    <property type="match status" value="1"/>
</dbReference>
<proteinExistence type="inferred from homology"/>
<evidence type="ECO:0000256" key="1">
    <source>
        <dbReference type="ARBA" id="ARBA00009437"/>
    </source>
</evidence>
<gene>
    <name evidence="7" type="ORF">EYE40_04745</name>
</gene>
<comment type="caution">
    <text evidence="7">The sequence shown here is derived from an EMBL/GenBank/DDBJ whole genome shotgun (WGS) entry which is preliminary data.</text>
</comment>
<dbReference type="NCBIfam" id="TIGR03298">
    <property type="entry name" value="argP"/>
    <property type="match status" value="1"/>
</dbReference>
<name>A0A4Q9GVS1_9MICO</name>
<comment type="similarity">
    <text evidence="1">Belongs to the LysR transcriptional regulatory family.</text>
</comment>
<dbReference type="Pfam" id="PF00126">
    <property type="entry name" value="HTH_1"/>
    <property type="match status" value="1"/>
</dbReference>
<dbReference type="InterPro" id="IPR050176">
    <property type="entry name" value="LTTR"/>
</dbReference>
<dbReference type="InterPro" id="IPR000847">
    <property type="entry name" value="LysR_HTH_N"/>
</dbReference>
<dbReference type="Gene3D" id="1.10.10.10">
    <property type="entry name" value="Winged helix-like DNA-binding domain superfamily/Winged helix DNA-binding domain"/>
    <property type="match status" value="1"/>
</dbReference>
<keyword evidence="5" id="KW-0804">Transcription</keyword>
<evidence type="ECO:0000256" key="3">
    <source>
        <dbReference type="ARBA" id="ARBA00023125"/>
    </source>
</evidence>